<dbReference type="GO" id="GO:0000160">
    <property type="term" value="P:phosphorelay signal transduction system"/>
    <property type="evidence" value="ECO:0007669"/>
    <property type="project" value="InterPro"/>
</dbReference>
<dbReference type="AlphaFoldDB" id="A0AA41XF44"/>
<keyword evidence="1" id="KW-0238">DNA-binding</keyword>
<dbReference type="PANTHER" id="PTHR43214">
    <property type="entry name" value="TWO-COMPONENT RESPONSE REGULATOR"/>
    <property type="match status" value="1"/>
</dbReference>
<gene>
    <name evidence="4" type="ORF">N1028_13160</name>
</gene>
<organism evidence="4 5">
    <name type="scientific">Herbiconiux oxytropis</name>
    <dbReference type="NCBI Taxonomy" id="2970915"/>
    <lineage>
        <taxon>Bacteria</taxon>
        <taxon>Bacillati</taxon>
        <taxon>Actinomycetota</taxon>
        <taxon>Actinomycetes</taxon>
        <taxon>Micrococcales</taxon>
        <taxon>Microbacteriaceae</taxon>
        <taxon>Herbiconiux</taxon>
    </lineage>
</organism>
<keyword evidence="2" id="KW-0597">Phosphoprotein</keyword>
<dbReference type="InterPro" id="IPR058245">
    <property type="entry name" value="NreC/VraR/RcsB-like_REC"/>
</dbReference>
<proteinExistence type="predicted"/>
<dbReference type="InterPro" id="IPR011006">
    <property type="entry name" value="CheY-like_superfamily"/>
</dbReference>
<dbReference type="Pfam" id="PF00072">
    <property type="entry name" value="Response_reg"/>
    <property type="match status" value="1"/>
</dbReference>
<dbReference type="SMART" id="SM00448">
    <property type="entry name" value="REC"/>
    <property type="match status" value="1"/>
</dbReference>
<keyword evidence="5" id="KW-1185">Reference proteome</keyword>
<comment type="caution">
    <text evidence="4">The sequence shown here is derived from an EMBL/GenBank/DDBJ whole genome shotgun (WGS) entry which is preliminary data.</text>
</comment>
<evidence type="ECO:0000259" key="3">
    <source>
        <dbReference type="PROSITE" id="PS50110"/>
    </source>
</evidence>
<feature type="modified residue" description="4-aspartylphosphate" evidence="2">
    <location>
        <position position="66"/>
    </location>
</feature>
<protein>
    <submittedName>
        <fullName evidence="4">Response regulator</fullName>
    </submittedName>
</protein>
<sequence length="221" mass="24119">MNGRDAGTPSVGVHTVGIVDDHELMLDGLCTWIDANAPALDVVIRSSSWSEMARHTAFPPDVVLMDLQLKEPISVEARVRICRSVGTTVVVMSALDDPDTVRRVLDAGAAAFVSKARPAKELVETVMNVLGLRRPGDAAWDEVSRPRVVSTSIRFTEDEEETLRLYASGHSPVEVAMILGTNIQAVKNALERVRRQYGSEGRQADSKHDLMLRAAEDGYLA</sequence>
<evidence type="ECO:0000256" key="1">
    <source>
        <dbReference type="ARBA" id="ARBA00023125"/>
    </source>
</evidence>
<evidence type="ECO:0000313" key="4">
    <source>
        <dbReference type="EMBL" id="MCS5726842.1"/>
    </source>
</evidence>
<dbReference type="Proteomes" id="UP001165587">
    <property type="component" value="Unassembled WGS sequence"/>
</dbReference>
<name>A0AA41XF44_9MICO</name>
<dbReference type="InterPro" id="IPR001789">
    <property type="entry name" value="Sig_transdc_resp-reg_receiver"/>
</dbReference>
<feature type="domain" description="Response regulatory" evidence="3">
    <location>
        <begin position="15"/>
        <end position="130"/>
    </location>
</feature>
<dbReference type="GO" id="GO:0006355">
    <property type="term" value="P:regulation of DNA-templated transcription"/>
    <property type="evidence" value="ECO:0007669"/>
    <property type="project" value="InterPro"/>
</dbReference>
<reference evidence="4" key="1">
    <citation type="submission" date="2022-08" db="EMBL/GenBank/DDBJ databases">
        <authorList>
            <person name="Deng Y."/>
            <person name="Han X.-F."/>
            <person name="Zhang Y.-Q."/>
        </authorList>
    </citation>
    <scope>NUCLEOTIDE SEQUENCE</scope>
    <source>
        <strain evidence="4">CPCC 203407</strain>
    </source>
</reference>
<accession>A0AA41XF44</accession>
<dbReference type="SUPFAM" id="SSF52172">
    <property type="entry name" value="CheY-like"/>
    <property type="match status" value="1"/>
</dbReference>
<dbReference type="SUPFAM" id="SSF46894">
    <property type="entry name" value="C-terminal effector domain of the bipartite response regulators"/>
    <property type="match status" value="1"/>
</dbReference>
<dbReference type="PROSITE" id="PS50110">
    <property type="entry name" value="RESPONSE_REGULATORY"/>
    <property type="match status" value="1"/>
</dbReference>
<dbReference type="CDD" id="cd17535">
    <property type="entry name" value="REC_NarL-like"/>
    <property type="match status" value="1"/>
</dbReference>
<dbReference type="InterPro" id="IPR016032">
    <property type="entry name" value="Sig_transdc_resp-reg_C-effctor"/>
</dbReference>
<dbReference type="InterPro" id="IPR039420">
    <property type="entry name" value="WalR-like"/>
</dbReference>
<evidence type="ECO:0000313" key="5">
    <source>
        <dbReference type="Proteomes" id="UP001165587"/>
    </source>
</evidence>
<evidence type="ECO:0000256" key="2">
    <source>
        <dbReference type="PROSITE-ProRule" id="PRU00169"/>
    </source>
</evidence>
<dbReference type="Gene3D" id="3.40.50.2300">
    <property type="match status" value="1"/>
</dbReference>
<dbReference type="GO" id="GO:0003677">
    <property type="term" value="F:DNA binding"/>
    <property type="evidence" value="ECO:0007669"/>
    <property type="project" value="UniProtKB-KW"/>
</dbReference>
<dbReference type="RefSeq" id="WP_259529714.1">
    <property type="nucleotide sequence ID" value="NZ_JANLCK010000007.1"/>
</dbReference>
<dbReference type="EMBL" id="JANLCK010000007">
    <property type="protein sequence ID" value="MCS5726842.1"/>
    <property type="molecule type" value="Genomic_DNA"/>
</dbReference>